<dbReference type="Gene3D" id="3.90.180.10">
    <property type="entry name" value="Medium-chain alcohol dehydrogenases, catalytic domain"/>
    <property type="match status" value="1"/>
</dbReference>
<dbReference type="PANTHER" id="PTHR44013">
    <property type="entry name" value="ZINC-TYPE ALCOHOL DEHYDROGENASE-LIKE PROTEIN C16A3.02C"/>
    <property type="match status" value="1"/>
</dbReference>
<evidence type="ECO:0000259" key="1">
    <source>
        <dbReference type="SMART" id="SM00829"/>
    </source>
</evidence>
<dbReference type="SUPFAM" id="SSF51735">
    <property type="entry name" value="NAD(P)-binding Rossmann-fold domains"/>
    <property type="match status" value="1"/>
</dbReference>
<dbReference type="STRING" id="709015.GCA_000472485_01651"/>
<dbReference type="InterPro" id="IPR011032">
    <property type="entry name" value="GroES-like_sf"/>
</dbReference>
<dbReference type="InterPro" id="IPR052733">
    <property type="entry name" value="Chloroplast_QOR"/>
</dbReference>
<evidence type="ECO:0000313" key="3">
    <source>
        <dbReference type="Proteomes" id="UP000266292"/>
    </source>
</evidence>
<name>A0A1X9YRC5_9BACT</name>
<dbReference type="SUPFAM" id="SSF50129">
    <property type="entry name" value="GroES-like"/>
    <property type="match status" value="1"/>
</dbReference>
<proteinExistence type="predicted"/>
<dbReference type="Proteomes" id="UP000266292">
    <property type="component" value="Chromosome"/>
</dbReference>
<keyword evidence="3" id="KW-1185">Reference proteome</keyword>
<dbReference type="GO" id="GO:0016491">
    <property type="term" value="F:oxidoreductase activity"/>
    <property type="evidence" value="ECO:0007669"/>
    <property type="project" value="InterPro"/>
</dbReference>
<dbReference type="InterPro" id="IPR020843">
    <property type="entry name" value="ER"/>
</dbReference>
<dbReference type="KEGG" id="pact:CA264_08225"/>
<evidence type="ECO:0000313" key="2">
    <source>
        <dbReference type="EMBL" id="ARS35425.1"/>
    </source>
</evidence>
<dbReference type="InterPro" id="IPR002364">
    <property type="entry name" value="Quin_OxRdtase/zeta-crystal_CS"/>
</dbReference>
<dbReference type="RefSeq" id="WP_051364388.1">
    <property type="nucleotide sequence ID" value="NZ_CP021235.1"/>
</dbReference>
<dbReference type="OrthoDB" id="648910at2"/>
<dbReference type="InterPro" id="IPR036291">
    <property type="entry name" value="NAD(P)-bd_dom_sf"/>
</dbReference>
<dbReference type="Gene3D" id="3.40.50.720">
    <property type="entry name" value="NAD(P)-binding Rossmann-like Domain"/>
    <property type="match status" value="1"/>
</dbReference>
<dbReference type="PROSITE" id="PS01162">
    <property type="entry name" value="QOR_ZETA_CRYSTAL"/>
    <property type="match status" value="1"/>
</dbReference>
<dbReference type="Pfam" id="PF13602">
    <property type="entry name" value="ADH_zinc_N_2"/>
    <property type="match status" value="1"/>
</dbReference>
<dbReference type="GO" id="GO:0008270">
    <property type="term" value="F:zinc ion binding"/>
    <property type="evidence" value="ECO:0007669"/>
    <property type="project" value="InterPro"/>
</dbReference>
<dbReference type="SMART" id="SM00829">
    <property type="entry name" value="PKS_ER"/>
    <property type="match status" value="1"/>
</dbReference>
<dbReference type="PANTHER" id="PTHR44013:SF1">
    <property type="entry name" value="ZINC-TYPE ALCOHOL DEHYDROGENASE-LIKE PROTEIN C16A3.02C"/>
    <property type="match status" value="1"/>
</dbReference>
<dbReference type="CDD" id="cd05289">
    <property type="entry name" value="MDR_like_2"/>
    <property type="match status" value="1"/>
</dbReference>
<reference evidence="3" key="1">
    <citation type="submission" date="2017-05" db="EMBL/GenBank/DDBJ databases">
        <authorList>
            <person name="Ray J."/>
            <person name="Price M."/>
            <person name="Deutschbauer A."/>
        </authorList>
    </citation>
    <scope>NUCLEOTIDE SEQUENCE [LARGE SCALE GENOMIC DNA]</scope>
    <source>
        <strain evidence="3">DSM 19842</strain>
    </source>
</reference>
<feature type="domain" description="Enoyl reductase (ER)" evidence="1">
    <location>
        <begin position="14"/>
        <end position="314"/>
    </location>
</feature>
<dbReference type="InterPro" id="IPR013154">
    <property type="entry name" value="ADH-like_N"/>
</dbReference>
<organism evidence="2 3">
    <name type="scientific">Pontibacter actiniarum</name>
    <dbReference type="NCBI Taxonomy" id="323450"/>
    <lineage>
        <taxon>Bacteria</taxon>
        <taxon>Pseudomonadati</taxon>
        <taxon>Bacteroidota</taxon>
        <taxon>Cytophagia</taxon>
        <taxon>Cytophagales</taxon>
        <taxon>Hymenobacteraceae</taxon>
        <taxon>Pontibacter</taxon>
    </lineage>
</organism>
<dbReference type="AlphaFoldDB" id="A0A1X9YRC5"/>
<dbReference type="Pfam" id="PF08240">
    <property type="entry name" value="ADH_N"/>
    <property type="match status" value="1"/>
</dbReference>
<accession>A0A1X9YRC5</accession>
<sequence length="316" mass="34164">MEEKMKAAVYDEFGGPEKIQIREVAVPEVKEGEVLVRIKAAGVNPVDYVVREGYLKDALPYQFPVIPGWDVAGVVEERGFSARRFNVGDEVYAYARRPVVQHGTFAEYIVIPESYLAARPQRISWEEAAGIPLVGLTAYQSLYDAGQLLEGQTVLILGASGGVGSLGIQLAKVKGARVIGVASEKNHAFMKELGADETIDYRNNNVGEAVKAVAPDGVDLIFDCASGETLQQSLLALKPSGKLVSILNQGEGLDAGIDFQYVFVEPNARQLQHLQELADAGQLKVFVSGTYALDETAEAMKQIQTTHTTGKIVIVP</sequence>
<protein>
    <submittedName>
        <fullName evidence="2">Zinc-binding oxidoreductase</fullName>
    </submittedName>
</protein>
<gene>
    <name evidence="2" type="ORF">CA264_08225</name>
</gene>
<dbReference type="EMBL" id="CP021235">
    <property type="protein sequence ID" value="ARS35425.1"/>
    <property type="molecule type" value="Genomic_DNA"/>
</dbReference>